<proteinExistence type="inferred from homology"/>
<dbReference type="Pfam" id="PF12698">
    <property type="entry name" value="ABC2_membrane_3"/>
    <property type="match status" value="1"/>
</dbReference>
<dbReference type="OrthoDB" id="266913at2"/>
<keyword evidence="5 8" id="KW-0812">Transmembrane</keyword>
<reference evidence="10" key="1">
    <citation type="journal article" date="2014" name="Int. J. Syst. Evol. Microbiol.">
        <title>Complete genome sequence of Corynebacterium casei LMG S-19264T (=DSM 44701T), isolated from a smear-ripened cheese.</title>
        <authorList>
            <consortium name="US DOE Joint Genome Institute (JGI-PGF)"/>
            <person name="Walter F."/>
            <person name="Albersmeier A."/>
            <person name="Kalinowski J."/>
            <person name="Ruckert C."/>
        </authorList>
    </citation>
    <scope>NUCLEOTIDE SEQUENCE</scope>
    <source>
        <strain evidence="10">CGMCC 1.6333</strain>
    </source>
</reference>
<gene>
    <name evidence="10" type="primary">yfiN</name>
    <name evidence="10" type="ORF">GCM10011351_07050</name>
</gene>
<dbReference type="InterPro" id="IPR013525">
    <property type="entry name" value="ABC2_TM"/>
</dbReference>
<evidence type="ECO:0000313" key="10">
    <source>
        <dbReference type="EMBL" id="GGM23855.1"/>
    </source>
</evidence>
<dbReference type="GO" id="GO:0005886">
    <property type="term" value="C:plasma membrane"/>
    <property type="evidence" value="ECO:0007669"/>
    <property type="project" value="UniProtKB-SubCell"/>
</dbReference>
<accession>A0A917WRR0</accession>
<dbReference type="InterPro" id="IPR051449">
    <property type="entry name" value="ABC-2_transporter_component"/>
</dbReference>
<comment type="caution">
    <text evidence="10">The sequence shown here is derived from an EMBL/GenBank/DDBJ whole genome shotgun (WGS) entry which is preliminary data.</text>
</comment>
<evidence type="ECO:0000259" key="9">
    <source>
        <dbReference type="PROSITE" id="PS51012"/>
    </source>
</evidence>
<keyword evidence="3" id="KW-0813">Transport</keyword>
<dbReference type="InterPro" id="IPR047817">
    <property type="entry name" value="ABC2_TM_bact-type"/>
</dbReference>
<keyword evidence="11" id="KW-1185">Reference proteome</keyword>
<evidence type="ECO:0000256" key="8">
    <source>
        <dbReference type="SAM" id="Phobius"/>
    </source>
</evidence>
<comment type="similarity">
    <text evidence="2">Belongs to the ABC-2 integral membrane protein family.</text>
</comment>
<organism evidence="10 11">
    <name type="scientific">Paraliobacillus quinghaiensis</name>
    <dbReference type="NCBI Taxonomy" id="470815"/>
    <lineage>
        <taxon>Bacteria</taxon>
        <taxon>Bacillati</taxon>
        <taxon>Bacillota</taxon>
        <taxon>Bacilli</taxon>
        <taxon>Bacillales</taxon>
        <taxon>Bacillaceae</taxon>
        <taxon>Paraliobacillus</taxon>
    </lineage>
</organism>
<feature type="transmembrane region" description="Helical" evidence="8">
    <location>
        <begin position="272"/>
        <end position="297"/>
    </location>
</feature>
<evidence type="ECO:0000256" key="1">
    <source>
        <dbReference type="ARBA" id="ARBA00004651"/>
    </source>
</evidence>
<comment type="subcellular location">
    <subcellularLocation>
        <location evidence="1">Cell membrane</location>
        <topology evidence="1">Multi-pass membrane protein</topology>
    </subcellularLocation>
</comment>
<evidence type="ECO:0000256" key="4">
    <source>
        <dbReference type="ARBA" id="ARBA00022475"/>
    </source>
</evidence>
<feature type="transmembrane region" description="Helical" evidence="8">
    <location>
        <begin position="21"/>
        <end position="41"/>
    </location>
</feature>
<feature type="transmembrane region" description="Helical" evidence="8">
    <location>
        <begin position="357"/>
        <end position="379"/>
    </location>
</feature>
<protein>
    <submittedName>
        <fullName evidence="10">Transport permease YfiN</fullName>
    </submittedName>
</protein>
<dbReference type="PROSITE" id="PS51012">
    <property type="entry name" value="ABC_TM2"/>
    <property type="match status" value="1"/>
</dbReference>
<evidence type="ECO:0000256" key="7">
    <source>
        <dbReference type="ARBA" id="ARBA00023136"/>
    </source>
</evidence>
<dbReference type="EMBL" id="BMLG01000001">
    <property type="protein sequence ID" value="GGM23855.1"/>
    <property type="molecule type" value="Genomic_DNA"/>
</dbReference>
<dbReference type="PANTHER" id="PTHR30294">
    <property type="entry name" value="MEMBRANE COMPONENT OF ABC TRANSPORTER YHHJ-RELATED"/>
    <property type="match status" value="1"/>
</dbReference>
<dbReference type="RefSeq" id="WP_117152355.1">
    <property type="nucleotide sequence ID" value="NZ_BMLG01000001.1"/>
</dbReference>
<feature type="transmembrane region" description="Helical" evidence="8">
    <location>
        <begin position="304"/>
        <end position="324"/>
    </location>
</feature>
<reference evidence="10" key="2">
    <citation type="submission" date="2020-09" db="EMBL/GenBank/DDBJ databases">
        <authorList>
            <person name="Sun Q."/>
            <person name="Zhou Y."/>
        </authorList>
    </citation>
    <scope>NUCLEOTIDE SEQUENCE</scope>
    <source>
        <strain evidence="10">CGMCC 1.6333</strain>
    </source>
</reference>
<evidence type="ECO:0000313" key="11">
    <source>
        <dbReference type="Proteomes" id="UP000618460"/>
    </source>
</evidence>
<keyword evidence="7 8" id="KW-0472">Membrane</keyword>
<dbReference type="Proteomes" id="UP000618460">
    <property type="component" value="Unassembled WGS sequence"/>
</dbReference>
<feature type="transmembrane region" description="Helical" evidence="8">
    <location>
        <begin position="238"/>
        <end position="266"/>
    </location>
</feature>
<keyword evidence="4" id="KW-1003">Cell membrane</keyword>
<evidence type="ECO:0000256" key="6">
    <source>
        <dbReference type="ARBA" id="ARBA00022989"/>
    </source>
</evidence>
<keyword evidence="6 8" id="KW-1133">Transmembrane helix</keyword>
<name>A0A917WRR0_9BACI</name>
<sequence length="385" mass="42812">MIRKIATVAMFELKRIFKKPQSYIIMFGMPLLFTLIFGSLLSGGEQVKPTITIVNNDNSTLANNYIDEIQAKDVMKLNFTDEDRAASDLSDHKITGYILIEKGFEKHLLNEEKLNIMFKHSPEYNGAVMIKQVLHNSLQKIMISTKASTVYSSLTGDSWEGINTKISNELKTSSGLKTEMITKNSEMAGMQNMSARSAGFTIMFVMMAMLSSTGVILEAKQTGVWYRLMATPTSRLELLLGYLLGFFLIGWVQFGILMAVSTIIFNITWGNIVANIILISALLICTIGISLFIAGFVKTSEQQAVFGNLVIISTCMLAGVYWPLEIVPNFMQEVARFVPQFWALEGLMELMVRGGSIIDIVEPIGILLAFAIVFLGVGITRVRFD</sequence>
<evidence type="ECO:0000256" key="3">
    <source>
        <dbReference type="ARBA" id="ARBA00022448"/>
    </source>
</evidence>
<dbReference type="GO" id="GO:0140359">
    <property type="term" value="F:ABC-type transporter activity"/>
    <property type="evidence" value="ECO:0007669"/>
    <property type="project" value="InterPro"/>
</dbReference>
<evidence type="ECO:0000256" key="2">
    <source>
        <dbReference type="ARBA" id="ARBA00007783"/>
    </source>
</evidence>
<evidence type="ECO:0000256" key="5">
    <source>
        <dbReference type="ARBA" id="ARBA00022692"/>
    </source>
</evidence>
<dbReference type="PANTHER" id="PTHR30294:SF45">
    <property type="entry name" value="LINEARMYCIN RESISTANCE PERMEASE PROTEIN LNRN"/>
    <property type="match status" value="1"/>
</dbReference>
<feature type="transmembrane region" description="Helical" evidence="8">
    <location>
        <begin position="198"/>
        <end position="217"/>
    </location>
</feature>
<dbReference type="Gene3D" id="3.40.1710.10">
    <property type="entry name" value="abc type-2 transporter like domain"/>
    <property type="match status" value="1"/>
</dbReference>
<dbReference type="AlphaFoldDB" id="A0A917WRR0"/>
<feature type="domain" description="ABC transmembrane type-2" evidence="9">
    <location>
        <begin position="160"/>
        <end position="385"/>
    </location>
</feature>